<proteinExistence type="predicted"/>
<dbReference type="EMBL" id="JAIZAY010000013">
    <property type="protein sequence ID" value="KAJ8031086.1"/>
    <property type="molecule type" value="Genomic_DNA"/>
</dbReference>
<protein>
    <submittedName>
        <fullName evidence="1">Uncharacterized protein</fullName>
    </submittedName>
</protein>
<comment type="caution">
    <text evidence="1">The sequence shown here is derived from an EMBL/GenBank/DDBJ whole genome shotgun (WGS) entry which is preliminary data.</text>
</comment>
<keyword evidence="2" id="KW-1185">Reference proteome</keyword>
<accession>A0A9Q1BR54</accession>
<dbReference type="Proteomes" id="UP001152320">
    <property type="component" value="Chromosome 13"/>
</dbReference>
<sequence>MACPISFSHWSKFPKNSQDRHLGLREVKKQNFPRIPKIVIRVTKGQKAKYPKYSQGLTLQYSLEAMLNTWQGPK</sequence>
<evidence type="ECO:0000313" key="1">
    <source>
        <dbReference type="EMBL" id="KAJ8031086.1"/>
    </source>
</evidence>
<reference evidence="1" key="1">
    <citation type="submission" date="2021-10" db="EMBL/GenBank/DDBJ databases">
        <title>Tropical sea cucumber genome reveals ecological adaptation and Cuvierian tubules defense mechanism.</title>
        <authorList>
            <person name="Chen T."/>
        </authorList>
    </citation>
    <scope>NUCLEOTIDE SEQUENCE</scope>
    <source>
        <strain evidence="1">Nanhai2018</strain>
        <tissue evidence="1">Muscle</tissue>
    </source>
</reference>
<evidence type="ECO:0000313" key="2">
    <source>
        <dbReference type="Proteomes" id="UP001152320"/>
    </source>
</evidence>
<gene>
    <name evidence="1" type="ORF">HOLleu_27697</name>
</gene>
<dbReference type="AlphaFoldDB" id="A0A9Q1BR54"/>
<organism evidence="1 2">
    <name type="scientific">Holothuria leucospilota</name>
    <name type="common">Black long sea cucumber</name>
    <name type="synonym">Mertensiothuria leucospilota</name>
    <dbReference type="NCBI Taxonomy" id="206669"/>
    <lineage>
        <taxon>Eukaryota</taxon>
        <taxon>Metazoa</taxon>
        <taxon>Echinodermata</taxon>
        <taxon>Eleutherozoa</taxon>
        <taxon>Echinozoa</taxon>
        <taxon>Holothuroidea</taxon>
        <taxon>Aspidochirotacea</taxon>
        <taxon>Aspidochirotida</taxon>
        <taxon>Holothuriidae</taxon>
        <taxon>Holothuria</taxon>
    </lineage>
</organism>
<name>A0A9Q1BR54_HOLLE</name>